<dbReference type="RefSeq" id="WP_211477660.1">
    <property type="nucleotide sequence ID" value="NZ_FNGA01000003.1"/>
</dbReference>
<name>A0A1G9H193_9BACT</name>
<evidence type="ECO:0000313" key="2">
    <source>
        <dbReference type="Proteomes" id="UP000199053"/>
    </source>
</evidence>
<dbReference type="Gene3D" id="3.40.50.10610">
    <property type="entry name" value="ABC-type transport auxiliary lipoprotein component"/>
    <property type="match status" value="1"/>
</dbReference>
<dbReference type="AlphaFoldDB" id="A0A1G9H193"/>
<dbReference type="Gene3D" id="2.60.40.10">
    <property type="entry name" value="Immunoglobulins"/>
    <property type="match status" value="1"/>
</dbReference>
<accession>A0A1G9H193</accession>
<dbReference type="SUPFAM" id="SSF51126">
    <property type="entry name" value="Pectin lyase-like"/>
    <property type="match status" value="1"/>
</dbReference>
<sequence length="790" mass="86575">MSIKKIIFILVPVLVVMMMAGCIPTKTKPQSVQYTEEDAIPYRIAILPAQYMTHSENSTVHKSILIVDDDRTFVADIARSAIYNQLAGKGYLPLQKSVVDNGLSGLGKDSDWKTMSSETLCKLLNADGIVIINISSADMITAVAFDLFQLDAEVEIINSADKLVGKWSESASKRRVSVPTGLFSLAGTILEEVFADPARRQMRMVIYDWAWNLAQMLPDCPKGPKLPQVVSVDTNVDNKLFGVGKRIAVRVDAEPGLKCSFDIGEFKKKIPLSQTSEGIYEGFYVVHEGDKGVDETLLIRMRKSNGIERLWVEAGSLVTVDGQLPPVPEFVTGRAGKEGVEITWEVPKAVDLEDFVIEKGIDPVGLFEVVGRTQGVSFLDSEVLQGGTVYYRVRTMDRADNLSASDGLLKVVVPQFDERELFGELRGILVKGNYLIKFPVSVPQGASFTILPGTKIKFSDGSRMDVAGELNSLGEIRSPVKFESANTEGINVLSGGSAVLSLCDFSGFSRAVTNGGGYSEIRSSSFSGGRGSDNGGGEFAVKVSKMGRYDFTGLRISGVKTGIILSSGNGSVVRSSISNCTTGLEFNGGNSNIRENNIFDNDINILSRSKLVVEENYFGTASSDKMKVNGDVLVKSILDAPYPHGRKIVLIDDETITPKLLEERFSKLKAEGVLSFHNQQYGDAYQKLEQALKIKDDRDIYLYLSYTLLALGDDVRLTEVLSEGLSKFPYDVRLHQLYVRRLLNKGEIGQARQVLEKALTLSPTDSSLLYMKDYLDHIGGKKGAEKPEEK</sequence>
<gene>
    <name evidence="1" type="ORF">SAMN05660337_1963</name>
</gene>
<reference evidence="2" key="1">
    <citation type="submission" date="2016-10" db="EMBL/GenBank/DDBJ databases">
        <authorList>
            <person name="Varghese N."/>
            <person name="Submissions S."/>
        </authorList>
    </citation>
    <scope>NUCLEOTIDE SEQUENCE [LARGE SCALE GENOMIC DNA]</scope>
    <source>
        <strain evidence="2">DSM 16995</strain>
    </source>
</reference>
<keyword evidence="2" id="KW-1185">Reference proteome</keyword>
<dbReference type="PROSITE" id="PS51257">
    <property type="entry name" value="PROKAR_LIPOPROTEIN"/>
    <property type="match status" value="1"/>
</dbReference>
<dbReference type="Gene3D" id="1.25.40.10">
    <property type="entry name" value="Tetratricopeptide repeat domain"/>
    <property type="match status" value="1"/>
</dbReference>
<organism evidence="1 2">
    <name type="scientific">Maridesulfovibrio ferrireducens</name>
    <dbReference type="NCBI Taxonomy" id="246191"/>
    <lineage>
        <taxon>Bacteria</taxon>
        <taxon>Pseudomonadati</taxon>
        <taxon>Thermodesulfobacteriota</taxon>
        <taxon>Desulfovibrionia</taxon>
        <taxon>Desulfovibrionales</taxon>
        <taxon>Desulfovibrionaceae</taxon>
        <taxon>Maridesulfovibrio</taxon>
    </lineage>
</organism>
<dbReference type="InterPro" id="IPR011990">
    <property type="entry name" value="TPR-like_helical_dom_sf"/>
</dbReference>
<dbReference type="InterPro" id="IPR011050">
    <property type="entry name" value="Pectin_lyase_fold/virulence"/>
</dbReference>
<dbReference type="SUPFAM" id="SSF48452">
    <property type="entry name" value="TPR-like"/>
    <property type="match status" value="1"/>
</dbReference>
<dbReference type="Proteomes" id="UP000199053">
    <property type="component" value="Unassembled WGS sequence"/>
</dbReference>
<dbReference type="EMBL" id="FNGA01000003">
    <property type="protein sequence ID" value="SDL06649.1"/>
    <property type="molecule type" value="Genomic_DNA"/>
</dbReference>
<evidence type="ECO:0000313" key="1">
    <source>
        <dbReference type="EMBL" id="SDL06649.1"/>
    </source>
</evidence>
<proteinExistence type="predicted"/>
<dbReference type="InterPro" id="IPR013783">
    <property type="entry name" value="Ig-like_fold"/>
</dbReference>
<protein>
    <submittedName>
        <fullName evidence="1">Uncharacterized protein</fullName>
    </submittedName>
</protein>
<dbReference type="STRING" id="246191.SAMN05660337_1963"/>